<evidence type="ECO:0008006" key="5">
    <source>
        <dbReference type="Google" id="ProtNLM"/>
    </source>
</evidence>
<organism evidence="1 3">
    <name type="scientific">Archangium gephyra</name>
    <dbReference type="NCBI Taxonomy" id="48"/>
    <lineage>
        <taxon>Bacteria</taxon>
        <taxon>Pseudomonadati</taxon>
        <taxon>Myxococcota</taxon>
        <taxon>Myxococcia</taxon>
        <taxon>Myxococcales</taxon>
        <taxon>Cystobacterineae</taxon>
        <taxon>Archangiaceae</taxon>
        <taxon>Archangium</taxon>
    </lineage>
</organism>
<dbReference type="Proteomes" id="UP000256345">
    <property type="component" value="Unassembled WGS sequence"/>
</dbReference>
<dbReference type="EMBL" id="QUMU01000005">
    <property type="protein sequence ID" value="REG32341.1"/>
    <property type="molecule type" value="Genomic_DNA"/>
</dbReference>
<evidence type="ECO:0000313" key="3">
    <source>
        <dbReference type="Proteomes" id="UP000035579"/>
    </source>
</evidence>
<dbReference type="Proteomes" id="UP000035579">
    <property type="component" value="Chromosome"/>
</dbReference>
<protein>
    <recommendedName>
        <fullName evidence="5">Aspartyl protease</fullName>
    </recommendedName>
</protein>
<evidence type="ECO:0000313" key="2">
    <source>
        <dbReference type="EMBL" id="REG32341.1"/>
    </source>
</evidence>
<evidence type="ECO:0000313" key="1">
    <source>
        <dbReference type="EMBL" id="AKJ06341.1"/>
    </source>
</evidence>
<sequence length="62" mass="6789">MSFPARVPSLALQGARAENVEVAVMSTLPPDVDGLLGLGFLARFEMKLDARAGRFELSERKR</sequence>
<dbReference type="InterPro" id="IPR021109">
    <property type="entry name" value="Peptidase_aspartic_dom_sf"/>
</dbReference>
<reference evidence="1 3" key="1">
    <citation type="submission" date="2015-05" db="EMBL/GenBank/DDBJ databases">
        <title>Genome assembly of Archangium gephyra DSM 2261.</title>
        <authorList>
            <person name="Sharma G."/>
            <person name="Subramanian S."/>
        </authorList>
    </citation>
    <scope>NUCLEOTIDE SEQUENCE [LARGE SCALE GENOMIC DNA]</scope>
    <source>
        <strain evidence="1 3">DSM 2261</strain>
    </source>
</reference>
<dbReference type="EMBL" id="CP011509">
    <property type="protein sequence ID" value="AKJ06341.1"/>
    <property type="molecule type" value="Genomic_DNA"/>
</dbReference>
<dbReference type="Gene3D" id="2.40.70.10">
    <property type="entry name" value="Acid Proteases"/>
    <property type="match status" value="1"/>
</dbReference>
<name>A0AAC8QF52_9BACT</name>
<reference evidence="2 4" key="2">
    <citation type="submission" date="2018-08" db="EMBL/GenBank/DDBJ databases">
        <title>Genomic Encyclopedia of Archaeal and Bacterial Type Strains, Phase II (KMG-II): from individual species to whole genera.</title>
        <authorList>
            <person name="Goeker M."/>
        </authorList>
    </citation>
    <scope>NUCLEOTIDE SEQUENCE [LARGE SCALE GENOMIC DNA]</scope>
    <source>
        <strain evidence="2 4">DSM 2261</strain>
    </source>
</reference>
<accession>A0AAC8QF52</accession>
<keyword evidence="4" id="KW-1185">Reference proteome</keyword>
<proteinExistence type="predicted"/>
<dbReference type="KEGG" id="age:AA314_07967"/>
<evidence type="ECO:0000313" key="4">
    <source>
        <dbReference type="Proteomes" id="UP000256345"/>
    </source>
</evidence>
<dbReference type="RefSeq" id="WP_047859651.1">
    <property type="nucleotide sequence ID" value="NZ_CP011509.1"/>
</dbReference>
<gene>
    <name evidence="1" type="ORF">AA314_07967</name>
    <name evidence="2" type="ORF">ATI61_105669</name>
</gene>
<dbReference type="AlphaFoldDB" id="A0AAC8QF52"/>